<dbReference type="Proteomes" id="UP000249619">
    <property type="component" value="Unassembled WGS sequence"/>
</dbReference>
<reference evidence="2" key="1">
    <citation type="submission" date="2018-05" db="EMBL/GenBank/DDBJ databases">
        <title>Draft genome sequence of Stemphylium lycopersici strain CIDEFI 213.</title>
        <authorList>
            <person name="Medina R."/>
            <person name="Franco M.E.E."/>
            <person name="Lucentini C.G."/>
            <person name="Saparrat M.C.N."/>
            <person name="Balatti P.A."/>
        </authorList>
    </citation>
    <scope>NUCLEOTIDE SEQUENCE [LARGE SCALE GENOMIC DNA]</scope>
    <source>
        <strain evidence="2">CIDEFI 213</strain>
    </source>
</reference>
<dbReference type="STRING" id="183478.A0A364MWF8"/>
<dbReference type="PANTHER" id="PTHR37542:SF1">
    <property type="entry name" value="PRION-INHIBITION AND PROPAGATION HELO DOMAIN-CONTAINING PROTEIN"/>
    <property type="match status" value="1"/>
</dbReference>
<evidence type="ECO:0000313" key="1">
    <source>
        <dbReference type="EMBL" id="RAR05562.1"/>
    </source>
</evidence>
<keyword evidence="2" id="KW-1185">Reference proteome</keyword>
<comment type="caution">
    <text evidence="1">The sequence shown here is derived from an EMBL/GenBank/DDBJ whole genome shotgun (WGS) entry which is preliminary data.</text>
</comment>
<evidence type="ECO:0000313" key="2">
    <source>
        <dbReference type="Proteomes" id="UP000249619"/>
    </source>
</evidence>
<dbReference type="PANTHER" id="PTHR37542">
    <property type="entry name" value="HELO DOMAIN-CONTAINING PROTEIN-RELATED"/>
    <property type="match status" value="1"/>
</dbReference>
<name>A0A364MWF8_STELY</name>
<sequence>MCSLIEAKADGIRPETLLVFQNDKSELAALFLLGFEGARTAEGRTLKASDTAWEKDLYRHPRRQGLGREDEYVMQHDIYGLGACLLEIGLWCTFVAYQDATASKPMPSIVYPRCDDAASKHELNRATVLKSSLVSFAERELTSHIGDKYAKVAVSCLTCLDTSNPDVIDESEFTDDDNVGVGVRYFEKILLKLSNVSV</sequence>
<organism evidence="1 2">
    <name type="scientific">Stemphylium lycopersici</name>
    <name type="common">Tomato gray leaf spot disease fungus</name>
    <name type="synonym">Thyrospora lycopersici</name>
    <dbReference type="NCBI Taxonomy" id="183478"/>
    <lineage>
        <taxon>Eukaryota</taxon>
        <taxon>Fungi</taxon>
        <taxon>Dikarya</taxon>
        <taxon>Ascomycota</taxon>
        <taxon>Pezizomycotina</taxon>
        <taxon>Dothideomycetes</taxon>
        <taxon>Pleosporomycetidae</taxon>
        <taxon>Pleosporales</taxon>
        <taxon>Pleosporineae</taxon>
        <taxon>Pleosporaceae</taxon>
        <taxon>Stemphylium</taxon>
    </lineage>
</organism>
<gene>
    <name evidence="1" type="ORF">DDE83_007342</name>
</gene>
<accession>A0A364MWF8</accession>
<protein>
    <submittedName>
        <fullName evidence="1">Het-s domain-containing protein</fullName>
    </submittedName>
</protein>
<dbReference type="EMBL" id="QGDH01000131">
    <property type="protein sequence ID" value="RAR05562.1"/>
    <property type="molecule type" value="Genomic_DNA"/>
</dbReference>
<dbReference type="AlphaFoldDB" id="A0A364MWF8"/>
<proteinExistence type="predicted"/>